<comment type="caution">
    <text evidence="1">The sequence shown here is derived from an EMBL/GenBank/DDBJ whole genome shotgun (WGS) entry which is preliminary data.</text>
</comment>
<name>A0AC60PI63_IXOPE</name>
<evidence type="ECO:0000313" key="2">
    <source>
        <dbReference type="Proteomes" id="UP000805193"/>
    </source>
</evidence>
<dbReference type="Proteomes" id="UP000805193">
    <property type="component" value="Unassembled WGS sequence"/>
</dbReference>
<organism evidence="1 2">
    <name type="scientific">Ixodes persulcatus</name>
    <name type="common">Taiga tick</name>
    <dbReference type="NCBI Taxonomy" id="34615"/>
    <lineage>
        <taxon>Eukaryota</taxon>
        <taxon>Metazoa</taxon>
        <taxon>Ecdysozoa</taxon>
        <taxon>Arthropoda</taxon>
        <taxon>Chelicerata</taxon>
        <taxon>Arachnida</taxon>
        <taxon>Acari</taxon>
        <taxon>Parasitiformes</taxon>
        <taxon>Ixodida</taxon>
        <taxon>Ixodoidea</taxon>
        <taxon>Ixodidae</taxon>
        <taxon>Ixodinae</taxon>
        <taxon>Ixodes</taxon>
    </lineage>
</organism>
<protein>
    <submittedName>
        <fullName evidence="1">Uncharacterized protein</fullName>
    </submittedName>
</protein>
<keyword evidence="2" id="KW-1185">Reference proteome</keyword>
<proteinExistence type="predicted"/>
<reference evidence="1 2" key="1">
    <citation type="journal article" date="2020" name="Cell">
        <title>Large-Scale Comparative Analyses of Tick Genomes Elucidate Their Genetic Diversity and Vector Capacities.</title>
        <authorList>
            <consortium name="Tick Genome and Microbiome Consortium (TIGMIC)"/>
            <person name="Jia N."/>
            <person name="Wang J."/>
            <person name="Shi W."/>
            <person name="Du L."/>
            <person name="Sun Y."/>
            <person name="Zhan W."/>
            <person name="Jiang J.F."/>
            <person name="Wang Q."/>
            <person name="Zhang B."/>
            <person name="Ji P."/>
            <person name="Bell-Sakyi L."/>
            <person name="Cui X.M."/>
            <person name="Yuan T.T."/>
            <person name="Jiang B.G."/>
            <person name="Yang W.F."/>
            <person name="Lam T.T."/>
            <person name="Chang Q.C."/>
            <person name="Ding S.J."/>
            <person name="Wang X.J."/>
            <person name="Zhu J.G."/>
            <person name="Ruan X.D."/>
            <person name="Zhao L."/>
            <person name="Wei J.T."/>
            <person name="Ye R.Z."/>
            <person name="Que T.C."/>
            <person name="Du C.H."/>
            <person name="Zhou Y.H."/>
            <person name="Cheng J.X."/>
            <person name="Dai P.F."/>
            <person name="Guo W.B."/>
            <person name="Han X.H."/>
            <person name="Huang E.J."/>
            <person name="Li L.F."/>
            <person name="Wei W."/>
            <person name="Gao Y.C."/>
            <person name="Liu J.Z."/>
            <person name="Shao H.Z."/>
            <person name="Wang X."/>
            <person name="Wang C.C."/>
            <person name="Yang T.C."/>
            <person name="Huo Q.B."/>
            <person name="Li W."/>
            <person name="Chen H.Y."/>
            <person name="Chen S.E."/>
            <person name="Zhou L.G."/>
            <person name="Ni X.B."/>
            <person name="Tian J.H."/>
            <person name="Sheng Y."/>
            <person name="Liu T."/>
            <person name="Pan Y.S."/>
            <person name="Xia L.Y."/>
            <person name="Li J."/>
            <person name="Zhao F."/>
            <person name="Cao W.C."/>
        </authorList>
    </citation>
    <scope>NUCLEOTIDE SEQUENCE [LARGE SCALE GENOMIC DNA]</scope>
    <source>
        <strain evidence="1">Iper-2018</strain>
    </source>
</reference>
<gene>
    <name evidence="1" type="ORF">HPB47_003935</name>
</gene>
<accession>A0AC60PI63</accession>
<evidence type="ECO:0000313" key="1">
    <source>
        <dbReference type="EMBL" id="KAG0419689.1"/>
    </source>
</evidence>
<sequence length="347" mass="38964">MFIAGLSISYHDTGSKGHGSLSVWLRSTKFHVLMTFVPAATVYATLGINHFIFRRCHKEIVVFSVGTLGISTLVCALYAFIFMGTNTLKNSLIFGILLCSNERFPMADKLFEEGRYPILTTMLQAESALNNIFVWSVLGYVDDRLSGRSDIWTLLKHLVLKHAVGLVFGVAMGTLAIRSLRLAPQSQSSNTVLLVVLTYVTFCTLEWFGSSGVDGVVAFTLTTNSNRLVACTELEGLLQKYWSAIYDVSGFMSLFMTSLYTGELLFIFFQKEELKYAIWSYCMRTLVRFFAVAALFPIIEQFGYPVSWRQAVVTVWMGLKGPLNITVVTYYYHRQATTNVDFVAKVI</sequence>
<dbReference type="EMBL" id="JABSTQ010010588">
    <property type="protein sequence ID" value="KAG0419689.1"/>
    <property type="molecule type" value="Genomic_DNA"/>
</dbReference>